<evidence type="ECO:0000313" key="2">
    <source>
        <dbReference type="Proteomes" id="UP000214606"/>
    </source>
</evidence>
<reference evidence="1 2" key="1">
    <citation type="submission" date="2016-10" db="EMBL/GenBank/DDBJ databases">
        <title>The whole genome sequencing and assembly of Aeribacillus pallidus KCTC3564 strain.</title>
        <authorList>
            <person name="Lee Y.-J."/>
            <person name="Park M.-K."/>
            <person name="Yi H."/>
            <person name="Bahn Y.-S."/>
            <person name="Kim J.F."/>
            <person name="Lee D.-W."/>
        </authorList>
    </citation>
    <scope>NUCLEOTIDE SEQUENCE [LARGE SCALE GENOMIC DNA]</scope>
    <source>
        <strain evidence="1 2">KCTC3564</strain>
    </source>
</reference>
<dbReference type="RefSeq" id="WP_066248301.1">
    <property type="nucleotide sequence ID" value="NZ_CP017703.1"/>
</dbReference>
<accession>A0A164A8C6</accession>
<dbReference type="AlphaFoldDB" id="A0A164A8C6"/>
<protein>
    <submittedName>
        <fullName evidence="1">Uncharacterized protein</fullName>
    </submittedName>
</protein>
<organism evidence="1 2">
    <name type="scientific">Aeribacillus pallidus</name>
    <dbReference type="NCBI Taxonomy" id="33936"/>
    <lineage>
        <taxon>Bacteria</taxon>
        <taxon>Bacillati</taxon>
        <taxon>Bacillota</taxon>
        <taxon>Bacilli</taxon>
        <taxon>Bacillales</taxon>
        <taxon>Bacillaceae</taxon>
        <taxon>Aeribacillus</taxon>
    </lineage>
</organism>
<accession>A0A223E5U0</accession>
<sequence length="66" mass="8174">MGYIFSVQTPAFYEYANRAVQPKEDYAKVKQRNNVMMNEEYLHFQRKQDLFANKRKYSKKRFHEYV</sequence>
<gene>
    <name evidence="1" type="ORF">AP3564_10295</name>
</gene>
<dbReference type="EMBL" id="CP017703">
    <property type="protein sequence ID" value="ASS90561.1"/>
    <property type="molecule type" value="Genomic_DNA"/>
</dbReference>
<name>A0A164A8C6_9BACI</name>
<proteinExistence type="predicted"/>
<evidence type="ECO:0000313" key="1">
    <source>
        <dbReference type="EMBL" id="ASS90561.1"/>
    </source>
</evidence>
<dbReference type="Proteomes" id="UP000214606">
    <property type="component" value="Chromosome"/>
</dbReference>
<dbReference type="KEGG" id="apak:AP3564_10295"/>